<evidence type="ECO:0000256" key="1">
    <source>
        <dbReference type="SAM" id="MobiDB-lite"/>
    </source>
</evidence>
<name>A0A6P8HJC2_ACTTE</name>
<evidence type="ECO:0000313" key="3">
    <source>
        <dbReference type="Proteomes" id="UP000515163"/>
    </source>
</evidence>
<evidence type="ECO:0000313" key="4">
    <source>
        <dbReference type="RefSeq" id="XP_031552695.1"/>
    </source>
</evidence>
<dbReference type="OrthoDB" id="5990093at2759"/>
<feature type="region of interest" description="Disordered" evidence="1">
    <location>
        <begin position="88"/>
        <end position="112"/>
    </location>
</feature>
<dbReference type="Proteomes" id="UP000515163">
    <property type="component" value="Unplaced"/>
</dbReference>
<proteinExistence type="predicted"/>
<gene>
    <name evidence="4" type="primary">LOC116289895</name>
</gene>
<keyword evidence="2" id="KW-0472">Membrane</keyword>
<evidence type="ECO:0000256" key="2">
    <source>
        <dbReference type="SAM" id="Phobius"/>
    </source>
</evidence>
<keyword evidence="2" id="KW-1133">Transmembrane helix</keyword>
<dbReference type="AlphaFoldDB" id="A0A6P8HJC2"/>
<dbReference type="InParanoid" id="A0A6P8HJC2"/>
<feature type="transmembrane region" description="Helical" evidence="2">
    <location>
        <begin position="233"/>
        <end position="259"/>
    </location>
</feature>
<sequence>MSEELKYAPALEKLGLEPFEFKDLLTSKMKKLFKKPEDLPNTSIEQATKCFCIRANIINPEKIDKRRSIANRFRLCIPFKRFRLPHSEESPRYRQEKRSRRQGGTNPSKSDHNEYHLQQAELFQELQEQEKLHSLWDDNGYLLEDGNDERCSIVSMCNKLDSITREYIEEYLEELNNHGKRRRQDRKVANRNSEFLEKLFLPCITIIIGRMSVDWATANDIMSKDGYKQWKEHVWALMTFAALSVVIDALSICPFYFILT</sequence>
<reference evidence="4" key="1">
    <citation type="submission" date="2025-08" db="UniProtKB">
        <authorList>
            <consortium name="RefSeq"/>
        </authorList>
    </citation>
    <scope>IDENTIFICATION</scope>
    <source>
        <tissue evidence="4">Tentacle</tissue>
    </source>
</reference>
<dbReference type="RefSeq" id="XP_031552695.1">
    <property type="nucleotide sequence ID" value="XM_031696835.1"/>
</dbReference>
<feature type="transmembrane region" description="Helical" evidence="2">
    <location>
        <begin position="195"/>
        <end position="213"/>
    </location>
</feature>
<keyword evidence="3" id="KW-1185">Reference proteome</keyword>
<accession>A0A6P8HJC2</accession>
<dbReference type="KEGG" id="aten:116289895"/>
<organism evidence="3 4">
    <name type="scientific">Actinia tenebrosa</name>
    <name type="common">Australian red waratah sea anemone</name>
    <dbReference type="NCBI Taxonomy" id="6105"/>
    <lineage>
        <taxon>Eukaryota</taxon>
        <taxon>Metazoa</taxon>
        <taxon>Cnidaria</taxon>
        <taxon>Anthozoa</taxon>
        <taxon>Hexacorallia</taxon>
        <taxon>Actiniaria</taxon>
        <taxon>Actiniidae</taxon>
        <taxon>Actinia</taxon>
    </lineage>
</organism>
<keyword evidence="2" id="KW-0812">Transmembrane</keyword>
<protein>
    <submittedName>
        <fullName evidence="4">Uncharacterized protein LOC116289895</fullName>
    </submittedName>
</protein>
<dbReference type="GeneID" id="116289895"/>